<dbReference type="SMART" id="SM00345">
    <property type="entry name" value="HTH_GNTR"/>
    <property type="match status" value="1"/>
</dbReference>
<dbReference type="Gene3D" id="1.20.120.530">
    <property type="entry name" value="GntR ligand-binding domain-like"/>
    <property type="match status" value="1"/>
</dbReference>
<dbReference type="PANTHER" id="PTHR43537:SF45">
    <property type="entry name" value="GNTR FAMILY REGULATORY PROTEIN"/>
    <property type="match status" value="1"/>
</dbReference>
<dbReference type="GO" id="GO:0003700">
    <property type="term" value="F:DNA-binding transcription factor activity"/>
    <property type="evidence" value="ECO:0007669"/>
    <property type="project" value="InterPro"/>
</dbReference>
<evidence type="ECO:0000313" key="1">
    <source>
        <dbReference type="EMBL" id="ARQ00675.1"/>
    </source>
</evidence>
<dbReference type="PANTHER" id="PTHR43537">
    <property type="entry name" value="TRANSCRIPTIONAL REGULATOR, GNTR FAMILY"/>
    <property type="match status" value="1"/>
</dbReference>
<dbReference type="InterPro" id="IPR000524">
    <property type="entry name" value="Tscrpt_reg_HTH_GntR"/>
</dbReference>
<dbReference type="PROSITE" id="PS50949">
    <property type="entry name" value="HTH_GNTR"/>
    <property type="match status" value="1"/>
</dbReference>
<dbReference type="SUPFAM" id="SSF48008">
    <property type="entry name" value="GntR ligand-binding domain-like"/>
    <property type="match status" value="1"/>
</dbReference>
<gene>
    <name evidence="1" type="ORF">CAK95_17500</name>
</gene>
<dbReference type="STRING" id="1235591.CAK95_17500"/>
<reference evidence="1 2" key="1">
    <citation type="submission" date="2017-05" db="EMBL/GenBank/DDBJ databases">
        <title>Full genome sequence of Pseudorhodoplanes sinuspersici.</title>
        <authorList>
            <person name="Dastgheib S.M.M."/>
            <person name="Shavandi M."/>
            <person name="Tirandaz H."/>
        </authorList>
    </citation>
    <scope>NUCLEOTIDE SEQUENCE [LARGE SCALE GENOMIC DNA]</scope>
    <source>
        <strain evidence="1 2">RIPI110</strain>
    </source>
</reference>
<evidence type="ECO:0000313" key="2">
    <source>
        <dbReference type="Proteomes" id="UP000194137"/>
    </source>
</evidence>
<dbReference type="SUPFAM" id="SSF46785">
    <property type="entry name" value="Winged helix' DNA-binding domain"/>
    <property type="match status" value="1"/>
</dbReference>
<protein>
    <submittedName>
        <fullName evidence="1">Uncharacterized protein</fullName>
    </submittedName>
</protein>
<sequence length="213" mass="24233">MTDISVYAQLRREILSCALAPGSKVFEQELAERFGVSKSPVREALLRLQEQNLVDVQPRSGYRVRPISLTEAGEMYEMRYLYERACVMRAITHASDAALASLHDHLLTKARVPIPEWIEANRQFHSSLARVCGNQRLADAATKLNDQFDRFTFVSVTRLDQPPDFTRFNNDHLALVQAMQRRDKRRAAAIVKNHIDASRERTFQALASPAIVP</sequence>
<dbReference type="EMBL" id="CP021112">
    <property type="protein sequence ID" value="ARQ00675.1"/>
    <property type="molecule type" value="Genomic_DNA"/>
</dbReference>
<dbReference type="Gene3D" id="1.10.10.10">
    <property type="entry name" value="Winged helix-like DNA-binding domain superfamily/Winged helix DNA-binding domain"/>
    <property type="match status" value="1"/>
</dbReference>
<dbReference type="InterPro" id="IPR036390">
    <property type="entry name" value="WH_DNA-bd_sf"/>
</dbReference>
<dbReference type="OrthoDB" id="8638122at2"/>
<accession>A0A1W6ZV91</accession>
<proteinExistence type="predicted"/>
<dbReference type="CDD" id="cd07377">
    <property type="entry name" value="WHTH_GntR"/>
    <property type="match status" value="1"/>
</dbReference>
<dbReference type="InterPro" id="IPR008920">
    <property type="entry name" value="TF_FadR/GntR_C"/>
</dbReference>
<keyword evidence="2" id="KW-1185">Reference proteome</keyword>
<dbReference type="Pfam" id="PF00392">
    <property type="entry name" value="GntR"/>
    <property type="match status" value="1"/>
</dbReference>
<dbReference type="Proteomes" id="UP000194137">
    <property type="component" value="Chromosome"/>
</dbReference>
<dbReference type="AlphaFoldDB" id="A0A1W6ZV91"/>
<dbReference type="InterPro" id="IPR036388">
    <property type="entry name" value="WH-like_DNA-bd_sf"/>
</dbReference>
<dbReference type="SMART" id="SM00895">
    <property type="entry name" value="FCD"/>
    <property type="match status" value="1"/>
</dbReference>
<dbReference type="InterPro" id="IPR011711">
    <property type="entry name" value="GntR_C"/>
</dbReference>
<dbReference type="Pfam" id="PF07729">
    <property type="entry name" value="FCD"/>
    <property type="match status" value="1"/>
</dbReference>
<dbReference type="RefSeq" id="WP_086089070.1">
    <property type="nucleotide sequence ID" value="NZ_CP021112.1"/>
</dbReference>
<dbReference type="KEGG" id="psin:CAK95_17500"/>
<name>A0A1W6ZV91_9HYPH</name>
<organism evidence="1 2">
    <name type="scientific">Pseudorhodoplanes sinuspersici</name>
    <dbReference type="NCBI Taxonomy" id="1235591"/>
    <lineage>
        <taxon>Bacteria</taxon>
        <taxon>Pseudomonadati</taxon>
        <taxon>Pseudomonadota</taxon>
        <taxon>Alphaproteobacteria</taxon>
        <taxon>Hyphomicrobiales</taxon>
        <taxon>Pseudorhodoplanes</taxon>
    </lineage>
</organism>